<keyword evidence="2" id="KW-1185">Reference proteome</keyword>
<evidence type="ECO:0000313" key="2">
    <source>
        <dbReference type="Proteomes" id="UP001275315"/>
    </source>
</evidence>
<proteinExistence type="predicted"/>
<dbReference type="Proteomes" id="UP001275315">
    <property type="component" value="Unassembled WGS sequence"/>
</dbReference>
<dbReference type="EMBL" id="JAWDIQ010000001">
    <property type="protein sequence ID" value="MDY0408977.1"/>
    <property type="molecule type" value="Genomic_DNA"/>
</dbReference>
<name>A0ABU5CRH7_9BACI</name>
<reference evidence="1 2" key="1">
    <citation type="submission" date="2023-10" db="EMBL/GenBank/DDBJ databases">
        <title>Virgibacillus soli CC-YMP-6 genome.</title>
        <authorList>
            <person name="Miliotis G."/>
            <person name="Sengupta P."/>
            <person name="Hameed A."/>
            <person name="Chuvochina M."/>
            <person name="Mcdonagh F."/>
            <person name="Simpson A.C."/>
            <person name="Singh N.K."/>
            <person name="Rekha P.D."/>
            <person name="Raman K."/>
            <person name="Hugenholtz P."/>
            <person name="Venkateswaran K."/>
        </authorList>
    </citation>
    <scope>NUCLEOTIDE SEQUENCE [LARGE SCALE GENOMIC DNA]</scope>
    <source>
        <strain evidence="1 2">CC-YMP-6</strain>
    </source>
</reference>
<dbReference type="RefSeq" id="WP_320379675.1">
    <property type="nucleotide sequence ID" value="NZ_JAWDIQ010000001.1"/>
</dbReference>
<comment type="caution">
    <text evidence="1">The sequence shown here is derived from an EMBL/GenBank/DDBJ whole genome shotgun (WGS) entry which is preliminary data.</text>
</comment>
<organism evidence="1 2">
    <name type="scientific">Paracerasibacillus soli</name>
    <dbReference type="NCBI Taxonomy" id="480284"/>
    <lineage>
        <taxon>Bacteria</taxon>
        <taxon>Bacillati</taxon>
        <taxon>Bacillota</taxon>
        <taxon>Bacilli</taxon>
        <taxon>Bacillales</taxon>
        <taxon>Bacillaceae</taxon>
        <taxon>Paracerasibacillus</taxon>
    </lineage>
</organism>
<gene>
    <name evidence="1" type="ORF">RWD45_10960</name>
</gene>
<sequence length="42" mass="5068">MSNKVDPRVKRTKKLFENALLDLMTEKELKKLVFRRLLLSQH</sequence>
<protein>
    <submittedName>
        <fullName evidence="1">Uncharacterized protein</fullName>
    </submittedName>
</protein>
<accession>A0ABU5CRH7</accession>
<evidence type="ECO:0000313" key="1">
    <source>
        <dbReference type="EMBL" id="MDY0408977.1"/>
    </source>
</evidence>